<protein>
    <submittedName>
        <fullName evidence="2">DNA-binding transcriptional regulator, MarR family</fullName>
    </submittedName>
</protein>
<dbReference type="SUPFAM" id="SSF46785">
    <property type="entry name" value="Winged helix' DNA-binding domain"/>
    <property type="match status" value="1"/>
</dbReference>
<feature type="domain" description="HTH marR-type" evidence="1">
    <location>
        <begin position="13"/>
        <end position="150"/>
    </location>
</feature>
<dbReference type="RefSeq" id="WP_089329489.1">
    <property type="nucleotide sequence ID" value="NZ_FZOR01000037.1"/>
</dbReference>
<dbReference type="GO" id="GO:0003677">
    <property type="term" value="F:DNA binding"/>
    <property type="evidence" value="ECO:0007669"/>
    <property type="project" value="UniProtKB-KW"/>
</dbReference>
<sequence length="158" mass="17192">MDSTRSSATVEAYRLLIADVYQLAGLSRHTAEEIAREEGQSTARWHVLSVLSERPITVSAAARRLGLARQSVQRVVNELKDAGLVVASDNPDDARAPLVRLSDPGRETLARLDDAGGRHRSRLLAGTDLDEASLSQARTTIRQLIRMLSAPAPDEATR</sequence>
<dbReference type="Proteomes" id="UP000198318">
    <property type="component" value="Unassembled WGS sequence"/>
</dbReference>
<dbReference type="InterPro" id="IPR000835">
    <property type="entry name" value="HTH_MarR-typ"/>
</dbReference>
<dbReference type="AlphaFoldDB" id="A0A239N849"/>
<dbReference type="PANTHER" id="PTHR33164:SF43">
    <property type="entry name" value="HTH-TYPE TRANSCRIPTIONAL REPRESSOR YETL"/>
    <property type="match status" value="1"/>
</dbReference>
<dbReference type="InterPro" id="IPR039422">
    <property type="entry name" value="MarR/SlyA-like"/>
</dbReference>
<dbReference type="GO" id="GO:0003700">
    <property type="term" value="F:DNA-binding transcription factor activity"/>
    <property type="evidence" value="ECO:0007669"/>
    <property type="project" value="InterPro"/>
</dbReference>
<accession>A0A239N849</accession>
<dbReference type="EMBL" id="FZOR01000037">
    <property type="protein sequence ID" value="SNT50920.1"/>
    <property type="molecule type" value="Genomic_DNA"/>
</dbReference>
<evidence type="ECO:0000259" key="1">
    <source>
        <dbReference type="PROSITE" id="PS50995"/>
    </source>
</evidence>
<dbReference type="InterPro" id="IPR036390">
    <property type="entry name" value="WH_DNA-bd_sf"/>
</dbReference>
<dbReference type="InterPro" id="IPR036388">
    <property type="entry name" value="WH-like_DNA-bd_sf"/>
</dbReference>
<organism evidence="2 3">
    <name type="scientific">Actinomadura meyerae</name>
    <dbReference type="NCBI Taxonomy" id="240840"/>
    <lineage>
        <taxon>Bacteria</taxon>
        <taxon>Bacillati</taxon>
        <taxon>Actinomycetota</taxon>
        <taxon>Actinomycetes</taxon>
        <taxon>Streptosporangiales</taxon>
        <taxon>Thermomonosporaceae</taxon>
        <taxon>Actinomadura</taxon>
    </lineage>
</organism>
<dbReference type="Gene3D" id="1.10.10.10">
    <property type="entry name" value="Winged helix-like DNA-binding domain superfamily/Winged helix DNA-binding domain"/>
    <property type="match status" value="1"/>
</dbReference>
<gene>
    <name evidence="2" type="ORF">SAMN05443665_103731</name>
</gene>
<evidence type="ECO:0000313" key="3">
    <source>
        <dbReference type="Proteomes" id="UP000198318"/>
    </source>
</evidence>
<proteinExistence type="predicted"/>
<dbReference type="OrthoDB" id="5511415at2"/>
<keyword evidence="2" id="KW-0238">DNA-binding</keyword>
<dbReference type="Pfam" id="PF12802">
    <property type="entry name" value="MarR_2"/>
    <property type="match status" value="1"/>
</dbReference>
<dbReference type="PROSITE" id="PS50995">
    <property type="entry name" value="HTH_MARR_2"/>
    <property type="match status" value="1"/>
</dbReference>
<reference evidence="2 3" key="1">
    <citation type="submission" date="2017-06" db="EMBL/GenBank/DDBJ databases">
        <authorList>
            <person name="Kim H.J."/>
            <person name="Triplett B.A."/>
        </authorList>
    </citation>
    <scope>NUCLEOTIDE SEQUENCE [LARGE SCALE GENOMIC DNA]</scope>
    <source>
        <strain evidence="2 3">DSM 44715</strain>
    </source>
</reference>
<evidence type="ECO:0000313" key="2">
    <source>
        <dbReference type="EMBL" id="SNT50920.1"/>
    </source>
</evidence>
<keyword evidence="3" id="KW-1185">Reference proteome</keyword>
<dbReference type="SMART" id="SM00347">
    <property type="entry name" value="HTH_MARR"/>
    <property type="match status" value="1"/>
</dbReference>
<dbReference type="GO" id="GO:0006950">
    <property type="term" value="P:response to stress"/>
    <property type="evidence" value="ECO:0007669"/>
    <property type="project" value="TreeGrafter"/>
</dbReference>
<dbReference type="PANTHER" id="PTHR33164">
    <property type="entry name" value="TRANSCRIPTIONAL REGULATOR, MARR FAMILY"/>
    <property type="match status" value="1"/>
</dbReference>
<name>A0A239N849_9ACTN</name>